<reference evidence="2 3" key="1">
    <citation type="journal article" date="2014" name="Int. J. Syst. Evol. Microbiol.">
        <title>Complete genome sequence of Corynebacterium casei LMG S-19264T (=DSM 44701T), isolated from a smear-ripened cheese.</title>
        <authorList>
            <consortium name="US DOE Joint Genome Institute (JGI-PGF)"/>
            <person name="Walter F."/>
            <person name="Albersmeier A."/>
            <person name="Kalinowski J."/>
            <person name="Ruckert C."/>
        </authorList>
    </citation>
    <scope>NUCLEOTIDE SEQUENCE [LARGE SCALE GENOMIC DNA]</scope>
    <source>
        <strain evidence="2 3">CGMCC 4.7215</strain>
    </source>
</reference>
<gene>
    <name evidence="2" type="ORF">ACFQJ7_17200</name>
</gene>
<keyword evidence="1" id="KW-1133">Transmembrane helix</keyword>
<accession>A0ABD5XEW1</accession>
<name>A0ABD5XEW1_9EURY</name>
<comment type="caution">
    <text evidence="2">The sequence shown here is derived from an EMBL/GenBank/DDBJ whole genome shotgun (WGS) entry which is preliminary data.</text>
</comment>
<keyword evidence="1" id="KW-0472">Membrane</keyword>
<dbReference type="Proteomes" id="UP001596414">
    <property type="component" value="Unassembled WGS sequence"/>
</dbReference>
<evidence type="ECO:0000256" key="1">
    <source>
        <dbReference type="SAM" id="Phobius"/>
    </source>
</evidence>
<protein>
    <submittedName>
        <fullName evidence="2">Uncharacterized protein</fullName>
    </submittedName>
</protein>
<feature type="transmembrane region" description="Helical" evidence="1">
    <location>
        <begin position="37"/>
        <end position="58"/>
    </location>
</feature>
<keyword evidence="1" id="KW-0812">Transmembrane</keyword>
<dbReference type="EMBL" id="JBHSZQ010000052">
    <property type="protein sequence ID" value="MFC7127735.1"/>
    <property type="molecule type" value="Genomic_DNA"/>
</dbReference>
<evidence type="ECO:0000313" key="2">
    <source>
        <dbReference type="EMBL" id="MFC7127735.1"/>
    </source>
</evidence>
<dbReference type="RefSeq" id="WP_267636809.1">
    <property type="nucleotide sequence ID" value="NZ_JAODIY010000006.1"/>
</dbReference>
<proteinExistence type="predicted"/>
<feature type="transmembrane region" description="Helical" evidence="1">
    <location>
        <begin position="12"/>
        <end position="31"/>
    </location>
</feature>
<dbReference type="AlphaFoldDB" id="A0ABD5XEW1"/>
<organism evidence="2 3">
    <name type="scientific">Halovenus rubra</name>
    <dbReference type="NCBI Taxonomy" id="869890"/>
    <lineage>
        <taxon>Archaea</taxon>
        <taxon>Methanobacteriati</taxon>
        <taxon>Methanobacteriota</taxon>
        <taxon>Stenosarchaea group</taxon>
        <taxon>Halobacteria</taxon>
        <taxon>Halobacteriales</taxon>
        <taxon>Haloarculaceae</taxon>
        <taxon>Halovenus</taxon>
    </lineage>
</organism>
<evidence type="ECO:0000313" key="3">
    <source>
        <dbReference type="Proteomes" id="UP001596414"/>
    </source>
</evidence>
<sequence length="94" mass="10039">MTDTRQWSRRAGYASVVGGLLVVGLTISWALRSSGLTLRTGITILGAAGMTLNGIFWIRNPAPPASDRERAVEVIKNGLILGLINGGIYVPELF</sequence>